<name>A0A2G1QU74_9HYPH</name>
<comment type="cofactor">
    <cofactor evidence="10">
        <name>Mg(2+)</name>
        <dbReference type="ChEBI" id="CHEBI:18420"/>
    </cofactor>
    <text evidence="10">Binds 1 Mg(2+) ion per subunit.</text>
</comment>
<feature type="binding site" evidence="10">
    <location>
        <position position="80"/>
    </location>
    <ligand>
        <name>substrate</name>
    </ligand>
</feature>
<gene>
    <name evidence="12" type="primary">rdgB</name>
    <name evidence="12" type="ORF">CSC94_01715</name>
</gene>
<feature type="binding site" evidence="10">
    <location>
        <position position="50"/>
    </location>
    <ligand>
        <name>Mg(2+)</name>
        <dbReference type="ChEBI" id="CHEBI:18420"/>
    </ligand>
</feature>
<feature type="binding site" evidence="10">
    <location>
        <position position="79"/>
    </location>
    <ligand>
        <name>Mg(2+)</name>
        <dbReference type="ChEBI" id="CHEBI:18420"/>
    </ligand>
</feature>
<keyword evidence="7 10" id="KW-0546">Nucleotide metabolism</keyword>
<dbReference type="InterPro" id="IPR020922">
    <property type="entry name" value="dITP/XTP_pyrophosphatase"/>
</dbReference>
<comment type="catalytic activity">
    <reaction evidence="9 10">
        <text>XTP + H2O = XMP + diphosphate + H(+)</text>
        <dbReference type="Rhea" id="RHEA:28610"/>
        <dbReference type="ChEBI" id="CHEBI:15377"/>
        <dbReference type="ChEBI" id="CHEBI:15378"/>
        <dbReference type="ChEBI" id="CHEBI:33019"/>
        <dbReference type="ChEBI" id="CHEBI:57464"/>
        <dbReference type="ChEBI" id="CHEBI:61314"/>
        <dbReference type="EC" id="3.6.1.66"/>
    </reaction>
</comment>
<keyword evidence="6 10" id="KW-0460">Magnesium</keyword>
<evidence type="ECO:0000256" key="9">
    <source>
        <dbReference type="ARBA" id="ARBA00052017"/>
    </source>
</evidence>
<keyword evidence="4 10" id="KW-0547">Nucleotide-binding</keyword>
<evidence type="ECO:0000256" key="11">
    <source>
        <dbReference type="RuleBase" id="RU003781"/>
    </source>
</evidence>
<dbReference type="OrthoDB" id="9807456at2"/>
<feature type="binding site" evidence="10">
    <location>
        <begin position="168"/>
        <end position="171"/>
    </location>
    <ligand>
        <name>substrate</name>
    </ligand>
</feature>
<feature type="binding site" evidence="10">
    <location>
        <begin position="205"/>
        <end position="206"/>
    </location>
    <ligand>
        <name>substrate</name>
    </ligand>
</feature>
<comment type="function">
    <text evidence="10">Pyrophosphatase that catalyzes the hydrolysis of nucleoside triphosphates to their monophosphate derivatives, with a high preference for the non-canonical purine nucleotides XTP (xanthosine triphosphate), dITP (deoxyinosine triphosphate) and ITP. Seems to function as a house-cleaning enzyme that removes non-canonical purine nucleotides from the nucleotide pool, thus preventing their incorporation into DNA/RNA and avoiding chromosomal lesions.</text>
</comment>
<feature type="active site" description="Proton acceptor" evidence="10">
    <location>
        <position position="79"/>
    </location>
</feature>
<evidence type="ECO:0000313" key="13">
    <source>
        <dbReference type="Proteomes" id="UP000221168"/>
    </source>
</evidence>
<keyword evidence="5 10" id="KW-0378">Hydrolase</keyword>
<dbReference type="SUPFAM" id="SSF52972">
    <property type="entry name" value="ITPase-like"/>
    <property type="match status" value="1"/>
</dbReference>
<evidence type="ECO:0000256" key="4">
    <source>
        <dbReference type="ARBA" id="ARBA00022741"/>
    </source>
</evidence>
<evidence type="ECO:0000256" key="3">
    <source>
        <dbReference type="ARBA" id="ARBA00022723"/>
    </source>
</evidence>
<dbReference type="InterPro" id="IPR002637">
    <property type="entry name" value="RdgB/HAM1"/>
</dbReference>
<sequence length="221" mass="23857">MSTETVRPLASREIVVATHNAGKLAEIRDLIGPFGFAAKSAGELDLPEPEETGTTFEENAAIKALAAARATGLPALSDDSGLCVDALDGQPGVYTADWAQKADGTRDFAMAMRNVEERLQAAGALTDDRRTGRFVAVLCLAWPDGHTEFFRGEVEGTLVWPPRGERGFGYDPVFRPEGHERTFGEMPATEKHGWEAGRGDLGLSHRARAFALFAREKLGAE</sequence>
<dbReference type="PANTHER" id="PTHR11067">
    <property type="entry name" value="INOSINE TRIPHOSPHATE PYROPHOSPHATASE/HAM1 PROTEIN"/>
    <property type="match status" value="1"/>
</dbReference>
<dbReference type="Proteomes" id="UP000221168">
    <property type="component" value="Unassembled WGS sequence"/>
</dbReference>
<keyword evidence="13" id="KW-1185">Reference proteome</keyword>
<protein>
    <recommendedName>
        <fullName evidence="10">dITP/XTP pyrophosphatase</fullName>
        <ecNumber evidence="10">3.6.1.66</ecNumber>
    </recommendedName>
    <alternativeName>
        <fullName evidence="10">Non-canonical purine NTP pyrophosphatase</fullName>
    </alternativeName>
    <alternativeName>
        <fullName evidence="10">Non-standard purine NTP pyrophosphatase</fullName>
    </alternativeName>
    <alternativeName>
        <fullName evidence="10">Nucleoside-triphosphate diphosphatase</fullName>
    </alternativeName>
    <alternativeName>
        <fullName evidence="10">Nucleoside-triphosphate pyrophosphatase</fullName>
        <shortName evidence="10">NTPase</shortName>
    </alternativeName>
</protein>
<dbReference type="CDD" id="cd00515">
    <property type="entry name" value="HAM1"/>
    <property type="match status" value="1"/>
</dbReference>
<evidence type="ECO:0000313" key="12">
    <source>
        <dbReference type="EMBL" id="PHP68738.1"/>
    </source>
</evidence>
<feature type="binding site" evidence="10">
    <location>
        <begin position="18"/>
        <end position="23"/>
    </location>
    <ligand>
        <name>substrate</name>
    </ligand>
</feature>
<evidence type="ECO:0000256" key="10">
    <source>
        <dbReference type="HAMAP-Rule" id="MF_01405"/>
    </source>
</evidence>
<comment type="catalytic activity">
    <reaction evidence="10">
        <text>ITP + H2O = IMP + diphosphate + H(+)</text>
        <dbReference type="Rhea" id="RHEA:29399"/>
        <dbReference type="ChEBI" id="CHEBI:15377"/>
        <dbReference type="ChEBI" id="CHEBI:15378"/>
        <dbReference type="ChEBI" id="CHEBI:33019"/>
        <dbReference type="ChEBI" id="CHEBI:58053"/>
        <dbReference type="ChEBI" id="CHEBI:61402"/>
        <dbReference type="EC" id="3.6.1.66"/>
    </reaction>
</comment>
<dbReference type="EMBL" id="PDVP01000001">
    <property type="protein sequence ID" value="PHP68738.1"/>
    <property type="molecule type" value="Genomic_DNA"/>
</dbReference>
<keyword evidence="3 10" id="KW-0479">Metal-binding</keyword>
<dbReference type="GO" id="GO:0046872">
    <property type="term" value="F:metal ion binding"/>
    <property type="evidence" value="ECO:0007669"/>
    <property type="project" value="UniProtKB-KW"/>
</dbReference>
<accession>A0A2G1QU74</accession>
<dbReference type="GO" id="GO:0009146">
    <property type="term" value="P:purine nucleoside triphosphate catabolic process"/>
    <property type="evidence" value="ECO:0007669"/>
    <property type="project" value="UniProtKB-UniRule"/>
</dbReference>
<dbReference type="HAMAP" id="MF_01405">
    <property type="entry name" value="Non_canon_purine_NTPase"/>
    <property type="match status" value="1"/>
</dbReference>
<dbReference type="EC" id="3.6.1.66" evidence="10"/>
<dbReference type="AlphaFoldDB" id="A0A2G1QU74"/>
<comment type="catalytic activity">
    <reaction evidence="8 10">
        <text>dITP + H2O = dIMP + diphosphate + H(+)</text>
        <dbReference type="Rhea" id="RHEA:28342"/>
        <dbReference type="ChEBI" id="CHEBI:15377"/>
        <dbReference type="ChEBI" id="CHEBI:15378"/>
        <dbReference type="ChEBI" id="CHEBI:33019"/>
        <dbReference type="ChEBI" id="CHEBI:61194"/>
        <dbReference type="ChEBI" id="CHEBI:61382"/>
        <dbReference type="EC" id="3.6.1.66"/>
    </reaction>
</comment>
<proteinExistence type="inferred from homology"/>
<dbReference type="GO" id="GO:0035870">
    <property type="term" value="F:dITP diphosphatase activity"/>
    <property type="evidence" value="ECO:0007669"/>
    <property type="project" value="UniProtKB-UniRule"/>
</dbReference>
<evidence type="ECO:0000256" key="1">
    <source>
        <dbReference type="ARBA" id="ARBA00008023"/>
    </source>
</evidence>
<dbReference type="Pfam" id="PF01725">
    <property type="entry name" value="Ham1p_like"/>
    <property type="match status" value="1"/>
</dbReference>
<evidence type="ECO:0000256" key="6">
    <source>
        <dbReference type="ARBA" id="ARBA00022842"/>
    </source>
</evidence>
<dbReference type="GO" id="GO:0036222">
    <property type="term" value="F:XTP diphosphatase activity"/>
    <property type="evidence" value="ECO:0007669"/>
    <property type="project" value="UniProtKB-UniRule"/>
</dbReference>
<comment type="similarity">
    <text evidence="1 10 11">Belongs to the HAM1 NTPase family.</text>
</comment>
<dbReference type="GO" id="GO:0009117">
    <property type="term" value="P:nucleotide metabolic process"/>
    <property type="evidence" value="ECO:0007669"/>
    <property type="project" value="UniProtKB-KW"/>
</dbReference>
<evidence type="ECO:0000256" key="5">
    <source>
        <dbReference type="ARBA" id="ARBA00022801"/>
    </source>
</evidence>
<dbReference type="Gene3D" id="3.90.950.10">
    <property type="match status" value="1"/>
</dbReference>
<dbReference type="RefSeq" id="WP_099303100.1">
    <property type="nucleotide sequence ID" value="NZ_PDVP01000001.1"/>
</dbReference>
<comment type="caution">
    <text evidence="12">The sequence shown here is derived from an EMBL/GenBank/DDBJ whole genome shotgun (WGS) entry which is preliminary data.</text>
</comment>
<dbReference type="FunFam" id="3.90.950.10:FF:000001">
    <property type="entry name" value="dITP/XTP pyrophosphatase"/>
    <property type="match status" value="1"/>
</dbReference>
<dbReference type="GO" id="GO:0005829">
    <property type="term" value="C:cytosol"/>
    <property type="evidence" value="ECO:0007669"/>
    <property type="project" value="TreeGrafter"/>
</dbReference>
<dbReference type="InterPro" id="IPR029001">
    <property type="entry name" value="ITPase-like_fam"/>
</dbReference>
<dbReference type="GO" id="GO:0036220">
    <property type="term" value="F:ITP diphosphatase activity"/>
    <property type="evidence" value="ECO:0007669"/>
    <property type="project" value="UniProtKB-UniRule"/>
</dbReference>
<dbReference type="GO" id="GO:0000166">
    <property type="term" value="F:nucleotide binding"/>
    <property type="evidence" value="ECO:0007669"/>
    <property type="project" value="UniProtKB-KW"/>
</dbReference>
<organism evidence="12 13">
    <name type="scientific">Zhengella mangrovi</name>
    <dbReference type="NCBI Taxonomy" id="1982044"/>
    <lineage>
        <taxon>Bacteria</taxon>
        <taxon>Pseudomonadati</taxon>
        <taxon>Pseudomonadota</taxon>
        <taxon>Alphaproteobacteria</taxon>
        <taxon>Hyphomicrobiales</taxon>
        <taxon>Notoacmeibacteraceae</taxon>
        <taxon>Zhengella</taxon>
    </lineage>
</organism>
<comment type="subunit">
    <text evidence="2 10">Homodimer.</text>
</comment>
<feature type="binding site" evidence="10">
    <location>
        <position position="191"/>
    </location>
    <ligand>
        <name>substrate</name>
    </ligand>
</feature>
<reference evidence="12 13" key="1">
    <citation type="submission" date="2017-10" db="EMBL/GenBank/DDBJ databases">
        <title>Sedimentibacterium mangrovi gen. nov., sp. nov., a novel member of family Phyllobacteriacea isolated from mangrove sediment.</title>
        <authorList>
            <person name="Liao H."/>
            <person name="Tian Y."/>
        </authorList>
    </citation>
    <scope>NUCLEOTIDE SEQUENCE [LARGE SCALE GENOMIC DNA]</scope>
    <source>
        <strain evidence="12 13">X9-2-2</strain>
    </source>
</reference>
<dbReference type="NCBIfam" id="TIGR00042">
    <property type="entry name" value="RdgB/HAM1 family non-canonical purine NTP pyrophosphatase"/>
    <property type="match status" value="1"/>
</dbReference>
<evidence type="ECO:0000256" key="2">
    <source>
        <dbReference type="ARBA" id="ARBA00011738"/>
    </source>
</evidence>
<evidence type="ECO:0000256" key="7">
    <source>
        <dbReference type="ARBA" id="ARBA00023080"/>
    </source>
</evidence>
<dbReference type="GO" id="GO:0017111">
    <property type="term" value="F:ribonucleoside triphosphate phosphatase activity"/>
    <property type="evidence" value="ECO:0007669"/>
    <property type="project" value="InterPro"/>
</dbReference>
<dbReference type="PANTHER" id="PTHR11067:SF9">
    <property type="entry name" value="INOSINE TRIPHOSPHATE PYROPHOSPHATASE"/>
    <property type="match status" value="1"/>
</dbReference>
<evidence type="ECO:0000256" key="8">
    <source>
        <dbReference type="ARBA" id="ARBA00051875"/>
    </source>
</evidence>